<evidence type="ECO:0000313" key="3">
    <source>
        <dbReference type="Proteomes" id="UP000323011"/>
    </source>
</evidence>
<dbReference type="Proteomes" id="UP000323011">
    <property type="component" value="Unassembled WGS sequence"/>
</dbReference>
<proteinExistence type="predicted"/>
<accession>A0A5A8C9Z6</accession>
<sequence>MAGCRVCGGTEEGLGLSALWSILTCSSREAGAGEEEADDGINYSRISRRYDLVFEDRRKSYLGRPGEEESPLHAQGVLLTAKAMHWDALPKVNTHDMVTKFIEKIEKQPLISNHQHEAYTPTVPLSDEEAARMKTALLTWQSYNGGTVTLRQLFNLYVVMDRIFKPVFEDKMTSLAGWSSTSPPRWNGESLTIHELLSDLWAGHVLLYGELTPNHTNIAPVLFDLTHFFGAVEEVGLDGKVVTRAKPSAVSTDREAAPASGAGAAAARETDGPAAAAGREASDAPGGDAPDMTRPPERFRWTADFRLAYRTIVWLLREQVSPWDERRSASWYNPEILADAPSSSRPA</sequence>
<dbReference type="AlphaFoldDB" id="A0A5A8C9Z6"/>
<evidence type="ECO:0000256" key="1">
    <source>
        <dbReference type="SAM" id="MobiDB-lite"/>
    </source>
</evidence>
<evidence type="ECO:0000313" key="2">
    <source>
        <dbReference type="EMBL" id="KAA0149725.1"/>
    </source>
</evidence>
<dbReference type="EMBL" id="VLTN01000040">
    <property type="protein sequence ID" value="KAA0149725.1"/>
    <property type="molecule type" value="Genomic_DNA"/>
</dbReference>
<reference evidence="2 3" key="1">
    <citation type="submission" date="2019-07" db="EMBL/GenBank/DDBJ databases">
        <title>Genomes of Cafeteria roenbergensis.</title>
        <authorList>
            <person name="Fischer M.G."/>
            <person name="Hackl T."/>
            <person name="Roman M."/>
        </authorList>
    </citation>
    <scope>NUCLEOTIDE SEQUENCE [LARGE SCALE GENOMIC DNA]</scope>
    <source>
        <strain evidence="2 3">BVI</strain>
    </source>
</reference>
<protein>
    <submittedName>
        <fullName evidence="2">Uncharacterized protein</fullName>
    </submittedName>
</protein>
<keyword evidence="3" id="KW-1185">Reference proteome</keyword>
<feature type="region of interest" description="Disordered" evidence="1">
    <location>
        <begin position="247"/>
        <end position="296"/>
    </location>
</feature>
<comment type="caution">
    <text evidence="2">The sequence shown here is derived from an EMBL/GenBank/DDBJ whole genome shotgun (WGS) entry which is preliminary data.</text>
</comment>
<feature type="compositionally biased region" description="Low complexity" evidence="1">
    <location>
        <begin position="257"/>
        <end position="278"/>
    </location>
</feature>
<organism evidence="2 3">
    <name type="scientific">Cafeteria roenbergensis</name>
    <name type="common">Marine flagellate</name>
    <dbReference type="NCBI Taxonomy" id="33653"/>
    <lineage>
        <taxon>Eukaryota</taxon>
        <taxon>Sar</taxon>
        <taxon>Stramenopiles</taxon>
        <taxon>Bigyra</taxon>
        <taxon>Opalozoa</taxon>
        <taxon>Bicosoecida</taxon>
        <taxon>Cafeteriaceae</taxon>
        <taxon>Cafeteria</taxon>
    </lineage>
</organism>
<gene>
    <name evidence="2" type="ORF">FNF29_05736</name>
</gene>
<name>A0A5A8C9Z6_CAFRO</name>